<proteinExistence type="predicted"/>
<dbReference type="OrthoDB" id="5767802at2"/>
<evidence type="ECO:0000259" key="1">
    <source>
        <dbReference type="Pfam" id="PF03358"/>
    </source>
</evidence>
<feature type="domain" description="NADPH-dependent FMN reductase-like" evidence="1">
    <location>
        <begin position="1"/>
        <end position="144"/>
    </location>
</feature>
<accession>A0A3L9MD63</accession>
<dbReference type="InterPro" id="IPR029039">
    <property type="entry name" value="Flavoprotein-like_sf"/>
</dbReference>
<organism evidence="2 3">
    <name type="scientific">Faecalibacter macacae</name>
    <dbReference type="NCBI Taxonomy" id="1859289"/>
    <lineage>
        <taxon>Bacteria</taxon>
        <taxon>Pseudomonadati</taxon>
        <taxon>Bacteroidota</taxon>
        <taxon>Flavobacteriia</taxon>
        <taxon>Flavobacteriales</taxon>
        <taxon>Weeksellaceae</taxon>
        <taxon>Faecalibacter</taxon>
    </lineage>
</organism>
<dbReference type="PANTHER" id="PTHR30543:SF21">
    <property type="entry name" value="NAD(P)H-DEPENDENT FMN REDUCTASE LOT6"/>
    <property type="match status" value="1"/>
</dbReference>
<evidence type="ECO:0000313" key="3">
    <source>
        <dbReference type="Proteomes" id="UP000275348"/>
    </source>
</evidence>
<dbReference type="EMBL" id="RDOJ01000006">
    <property type="protein sequence ID" value="RLZ10781.1"/>
    <property type="molecule type" value="Genomic_DNA"/>
</dbReference>
<sequence>MSTIAFAGSNSKTSINKQLVTYAIHIYGKAEILDLNDYQIPTYDIDIEKNEGFPNDVKKFFDTIKAASTIFISFSEHNACFTAVFKSYMDWCSRIDPKFFTDKKVFALSTSPGGYGGRNALEAGIKLVTKFGGTVLQEFALPKFNDNFVNGKINDETLDQELKSKIELFRSEISK</sequence>
<dbReference type="InterPro" id="IPR005025">
    <property type="entry name" value="FMN_Rdtase-like_dom"/>
</dbReference>
<dbReference type="Pfam" id="PF03358">
    <property type="entry name" value="FMN_red"/>
    <property type="match status" value="1"/>
</dbReference>
<dbReference type="PANTHER" id="PTHR30543">
    <property type="entry name" value="CHROMATE REDUCTASE"/>
    <property type="match status" value="1"/>
</dbReference>
<dbReference type="AlphaFoldDB" id="A0A3L9MD63"/>
<keyword evidence="3" id="KW-1185">Reference proteome</keyword>
<dbReference type="GO" id="GO:0005829">
    <property type="term" value="C:cytosol"/>
    <property type="evidence" value="ECO:0007669"/>
    <property type="project" value="TreeGrafter"/>
</dbReference>
<evidence type="ECO:0000313" key="2">
    <source>
        <dbReference type="EMBL" id="RLZ10781.1"/>
    </source>
</evidence>
<comment type="caution">
    <text evidence="2">The sequence shown here is derived from an EMBL/GenBank/DDBJ whole genome shotgun (WGS) entry which is preliminary data.</text>
</comment>
<protein>
    <submittedName>
        <fullName evidence="2">NAD(P)H-dependent oxidoreductase</fullName>
    </submittedName>
</protein>
<dbReference type="GO" id="GO:0010181">
    <property type="term" value="F:FMN binding"/>
    <property type="evidence" value="ECO:0007669"/>
    <property type="project" value="TreeGrafter"/>
</dbReference>
<dbReference type="Proteomes" id="UP000275348">
    <property type="component" value="Unassembled WGS sequence"/>
</dbReference>
<dbReference type="InterPro" id="IPR050712">
    <property type="entry name" value="NAD(P)H-dep_reductase"/>
</dbReference>
<dbReference type="GO" id="GO:0016491">
    <property type="term" value="F:oxidoreductase activity"/>
    <property type="evidence" value="ECO:0007669"/>
    <property type="project" value="InterPro"/>
</dbReference>
<reference evidence="2 3" key="1">
    <citation type="submission" date="2018-10" db="EMBL/GenBank/DDBJ databases">
        <authorList>
            <person name="Chen X."/>
        </authorList>
    </citation>
    <scope>NUCLEOTIDE SEQUENCE [LARGE SCALE GENOMIC DNA]</scope>
    <source>
        <strain evidence="2 3">YIM 102668</strain>
    </source>
</reference>
<dbReference type="SUPFAM" id="SSF52218">
    <property type="entry name" value="Flavoproteins"/>
    <property type="match status" value="1"/>
</dbReference>
<dbReference type="Gene3D" id="3.40.50.360">
    <property type="match status" value="1"/>
</dbReference>
<gene>
    <name evidence="2" type="ORF">EAH69_05730</name>
</gene>
<name>A0A3L9MD63_9FLAO</name>
<dbReference type="RefSeq" id="WP_121934366.1">
    <property type="nucleotide sequence ID" value="NZ_RDOJ01000006.1"/>
</dbReference>